<keyword evidence="2" id="KW-0121">Carboxypeptidase</keyword>
<dbReference type="InterPro" id="IPR003709">
    <property type="entry name" value="VanY-like_core_dom"/>
</dbReference>
<keyword evidence="3" id="KW-1185">Reference proteome</keyword>
<dbReference type="Gene3D" id="3.30.1380.10">
    <property type="match status" value="1"/>
</dbReference>
<evidence type="ECO:0000259" key="1">
    <source>
        <dbReference type="Pfam" id="PF02557"/>
    </source>
</evidence>
<dbReference type="GO" id="GO:0004180">
    <property type="term" value="F:carboxypeptidase activity"/>
    <property type="evidence" value="ECO:0007669"/>
    <property type="project" value="UniProtKB-KW"/>
</dbReference>
<reference evidence="2 3" key="1">
    <citation type="submission" date="2016-10" db="EMBL/GenBank/DDBJ databases">
        <authorList>
            <person name="de Groot N.N."/>
        </authorList>
    </citation>
    <scope>NUCLEOTIDE SEQUENCE [LARGE SCALE GENOMIC DNA]</scope>
    <source>
        <strain evidence="2 3">ML2</strain>
    </source>
</reference>
<dbReference type="InterPro" id="IPR009045">
    <property type="entry name" value="Zn_M74/Hedgehog-like"/>
</dbReference>
<dbReference type="InterPro" id="IPR058193">
    <property type="entry name" value="VanY/YodJ_core_dom"/>
</dbReference>
<dbReference type="AlphaFoldDB" id="A0A1I5A645"/>
<dbReference type="CDD" id="cd14852">
    <property type="entry name" value="LD-carboxypeptidase"/>
    <property type="match status" value="1"/>
</dbReference>
<dbReference type="PANTHER" id="PTHR34385">
    <property type="entry name" value="D-ALANYL-D-ALANINE CARBOXYPEPTIDASE"/>
    <property type="match status" value="1"/>
</dbReference>
<dbReference type="PANTHER" id="PTHR34385:SF1">
    <property type="entry name" value="PEPTIDOGLYCAN L-ALANYL-D-GLUTAMATE ENDOPEPTIDASE CWLK"/>
    <property type="match status" value="1"/>
</dbReference>
<proteinExistence type="predicted"/>
<dbReference type="Pfam" id="PF07538">
    <property type="entry name" value="ChW"/>
    <property type="match status" value="7"/>
</dbReference>
<dbReference type="SUPFAM" id="SSF55166">
    <property type="entry name" value="Hedgehog/DD-peptidase"/>
    <property type="match status" value="1"/>
</dbReference>
<dbReference type="OrthoDB" id="9792074at2"/>
<sequence length="758" mass="84094">MIRINRKHTEKSQILGTLRTLLLAAAVSLGIFGVALPALADEAPVKEPPASSDSMESDNEAQGLEAAESWSLSYQVHMEAHGDSSFFSAGQVAGLPGKGYRMESLLIEESEDLGIRYGVHVQNIGWQSERVQGTPAGTKGQALRIEALWIDMDDEVKKTHSLIYRVYVEGTGWLPYSKNGERTGSEGLSSRIEAIDIQLVSNESLHNYHMQNILLQNKTIIGEAHVQNMGWISQNSSNIFGTTGKGLRLEAIRWNEIPSELQLSHDTHISQIGWTGFKDSSNIAGTVGRSLAMEAIKLQLTGPQKEYYDVYYRVHVEKIGWLDWAKNAEVSGTTGYGLKIEALEIRILPKNRKPSKETHLPSKIILEEIQVNYKAHIQNHGWLSPVSNGETAGFTNSSLRLEAMQITQTTNPFVHLEYRSYSEDLGWGQYVHSSAESGSIGLGKKLEAIEMRLSGLLSSHYEVYYRLHQSGSGWLDWASSTHPTGIIGVDTSFDAVEVTLLPRTTPFTGNIGNPFTENYQAKPGLIYYTTQALGLYTDKSISNKILDIPSSTYLIGVEDGEFLKTEHQGITGYVHKASLSRHTVTLYKNVILVNKKHSLPSSFNPGINADANAALSRMAAAAAKEGIYLQTISAYRSYQYQHDLFNRYVRSHGRAEAERFSMRAGHSEHQTGQAFDLGKRGGGSALSQSFGRTPEGLWLAKNAPYYGFVLRYPEGKEHITGIKYEPWHFRYVGSELAVKITNSGKTMDEFFQAVAPTY</sequence>
<feature type="domain" description="D-alanyl-D-alanine carboxypeptidase-like core" evidence="1">
    <location>
        <begin position="607"/>
        <end position="733"/>
    </location>
</feature>
<dbReference type="GO" id="GO:0006508">
    <property type="term" value="P:proteolysis"/>
    <property type="evidence" value="ECO:0007669"/>
    <property type="project" value="InterPro"/>
</dbReference>
<gene>
    <name evidence="2" type="ORF">SAMN04488695_102345</name>
</gene>
<dbReference type="Proteomes" id="UP000181899">
    <property type="component" value="Unassembled WGS sequence"/>
</dbReference>
<evidence type="ECO:0000313" key="3">
    <source>
        <dbReference type="Proteomes" id="UP000181899"/>
    </source>
</evidence>
<organism evidence="2 3">
    <name type="scientific">Proteiniclasticum ruminis</name>
    <dbReference type="NCBI Taxonomy" id="398199"/>
    <lineage>
        <taxon>Bacteria</taxon>
        <taxon>Bacillati</taxon>
        <taxon>Bacillota</taxon>
        <taxon>Clostridia</taxon>
        <taxon>Eubacteriales</taxon>
        <taxon>Clostridiaceae</taxon>
        <taxon>Proteiniclasticum</taxon>
    </lineage>
</organism>
<keyword evidence="2" id="KW-0645">Protease</keyword>
<dbReference type="EMBL" id="FOVK01000002">
    <property type="protein sequence ID" value="SFN57922.1"/>
    <property type="molecule type" value="Genomic_DNA"/>
</dbReference>
<dbReference type="InterPro" id="IPR052179">
    <property type="entry name" value="DD-CPase-like"/>
</dbReference>
<keyword evidence="2" id="KW-0378">Hydrolase</keyword>
<dbReference type="InterPro" id="IPR006637">
    <property type="entry name" value="ChW"/>
</dbReference>
<accession>A0A1I5A645</accession>
<dbReference type="Pfam" id="PF02557">
    <property type="entry name" value="VanY"/>
    <property type="match status" value="1"/>
</dbReference>
<name>A0A1I5A645_9CLOT</name>
<dbReference type="SMART" id="SM00728">
    <property type="entry name" value="ChW"/>
    <property type="match status" value="7"/>
</dbReference>
<protein>
    <submittedName>
        <fullName evidence="2">LD-carboxypeptidase LdcB, LAS superfamily</fullName>
    </submittedName>
</protein>
<evidence type="ECO:0000313" key="2">
    <source>
        <dbReference type="EMBL" id="SFN57922.1"/>
    </source>
</evidence>